<dbReference type="SUPFAM" id="SSF48498">
    <property type="entry name" value="Tetracyclin repressor-like, C-terminal domain"/>
    <property type="match status" value="1"/>
</dbReference>
<reference evidence="4 5" key="1">
    <citation type="submission" date="2019-03" db="EMBL/GenBank/DDBJ databases">
        <title>Draft genome sequences of novel Actinobacteria.</title>
        <authorList>
            <person name="Sahin N."/>
            <person name="Ay H."/>
            <person name="Saygin H."/>
        </authorList>
    </citation>
    <scope>NUCLEOTIDE SEQUENCE [LARGE SCALE GENOMIC DNA]</scope>
    <source>
        <strain evidence="4 5">KC310</strain>
    </source>
</reference>
<dbReference type="InterPro" id="IPR009057">
    <property type="entry name" value="Homeodomain-like_sf"/>
</dbReference>
<feature type="DNA-binding region" description="H-T-H motif" evidence="2">
    <location>
        <begin position="83"/>
        <end position="102"/>
    </location>
</feature>
<evidence type="ECO:0000313" key="4">
    <source>
        <dbReference type="EMBL" id="TDC92485.1"/>
    </source>
</evidence>
<dbReference type="InterPro" id="IPR050109">
    <property type="entry name" value="HTH-type_TetR-like_transc_reg"/>
</dbReference>
<evidence type="ECO:0000256" key="1">
    <source>
        <dbReference type="ARBA" id="ARBA00023125"/>
    </source>
</evidence>
<dbReference type="GO" id="GO:0000976">
    <property type="term" value="F:transcription cis-regulatory region binding"/>
    <property type="evidence" value="ECO:0007669"/>
    <property type="project" value="TreeGrafter"/>
</dbReference>
<proteinExistence type="predicted"/>
<evidence type="ECO:0000256" key="2">
    <source>
        <dbReference type="PROSITE-ProRule" id="PRU00335"/>
    </source>
</evidence>
<dbReference type="Proteomes" id="UP000295258">
    <property type="component" value="Unassembled WGS sequence"/>
</dbReference>
<dbReference type="InterPro" id="IPR036271">
    <property type="entry name" value="Tet_transcr_reg_TetR-rel_C_sf"/>
</dbReference>
<organism evidence="4 5">
    <name type="scientific">Nonomuraea deserti</name>
    <dbReference type="NCBI Taxonomy" id="1848322"/>
    <lineage>
        <taxon>Bacteria</taxon>
        <taxon>Bacillati</taxon>
        <taxon>Actinomycetota</taxon>
        <taxon>Actinomycetes</taxon>
        <taxon>Streptosporangiales</taxon>
        <taxon>Streptosporangiaceae</taxon>
        <taxon>Nonomuraea</taxon>
    </lineage>
</organism>
<dbReference type="Gene3D" id="1.10.10.60">
    <property type="entry name" value="Homeodomain-like"/>
    <property type="match status" value="1"/>
</dbReference>
<accession>A0A4V2Y7K9</accession>
<dbReference type="EMBL" id="SMKO01000196">
    <property type="protein sequence ID" value="TDC92485.1"/>
    <property type="molecule type" value="Genomic_DNA"/>
</dbReference>
<dbReference type="PROSITE" id="PS50977">
    <property type="entry name" value="HTH_TETR_2"/>
    <property type="match status" value="1"/>
</dbReference>
<sequence>MRPIALSRSAAGPYVDRLGRPLPSFAIKSLLGDFLVKARGFIMDVEVEIMRKTGRRPGTSTTRQEIVAAAAGSFSSNGYDGTSLRQVAMDAGVDPALVRRFFGGKEQLFSAVVAEVFQPDRTVVTLLDGPRSGLGRRLLGYVFDLLGDVDSPGPLLGVIRSAATNEHAASQVREFLAADLLVKLVRALGMDHPDLRATLTASQLVGLTIARYAVRAEALVTADPDELADWVTPTVQRYLTGRAPRRSA</sequence>
<evidence type="ECO:0000259" key="3">
    <source>
        <dbReference type="PROSITE" id="PS50977"/>
    </source>
</evidence>
<comment type="caution">
    <text evidence="4">The sequence shown here is derived from an EMBL/GenBank/DDBJ whole genome shotgun (WGS) entry which is preliminary data.</text>
</comment>
<gene>
    <name evidence="4" type="ORF">E1292_41665</name>
</gene>
<dbReference type="Pfam" id="PF17920">
    <property type="entry name" value="TetR_C_16"/>
    <property type="match status" value="1"/>
</dbReference>
<protein>
    <submittedName>
        <fullName evidence="4">TetR/AcrR family transcriptional regulator</fullName>
    </submittedName>
</protein>
<evidence type="ECO:0000313" key="5">
    <source>
        <dbReference type="Proteomes" id="UP000295258"/>
    </source>
</evidence>
<dbReference type="Pfam" id="PF00440">
    <property type="entry name" value="TetR_N"/>
    <property type="match status" value="1"/>
</dbReference>
<feature type="domain" description="HTH tetR-type" evidence="3">
    <location>
        <begin position="60"/>
        <end position="120"/>
    </location>
</feature>
<keyword evidence="5" id="KW-1185">Reference proteome</keyword>
<dbReference type="Gene3D" id="1.10.357.10">
    <property type="entry name" value="Tetracycline Repressor, domain 2"/>
    <property type="match status" value="1"/>
</dbReference>
<dbReference type="PANTHER" id="PTHR30055">
    <property type="entry name" value="HTH-TYPE TRANSCRIPTIONAL REGULATOR RUTR"/>
    <property type="match status" value="1"/>
</dbReference>
<dbReference type="SUPFAM" id="SSF46689">
    <property type="entry name" value="Homeodomain-like"/>
    <property type="match status" value="1"/>
</dbReference>
<keyword evidence="1 2" id="KW-0238">DNA-binding</keyword>
<dbReference type="InterPro" id="IPR041678">
    <property type="entry name" value="TetR_C_16"/>
</dbReference>
<dbReference type="GO" id="GO:0003700">
    <property type="term" value="F:DNA-binding transcription factor activity"/>
    <property type="evidence" value="ECO:0007669"/>
    <property type="project" value="TreeGrafter"/>
</dbReference>
<dbReference type="AlphaFoldDB" id="A0A4V2Y7K9"/>
<name>A0A4V2Y7K9_9ACTN</name>
<dbReference type="InterPro" id="IPR001647">
    <property type="entry name" value="HTH_TetR"/>
</dbReference>
<dbReference type="PANTHER" id="PTHR30055:SF235">
    <property type="entry name" value="TRANSCRIPTIONAL REGULATORY PROTEIN"/>
    <property type="match status" value="1"/>
</dbReference>